<gene>
    <name evidence="2" type="ORF">BD31_I0575</name>
</gene>
<dbReference type="InterPro" id="IPR013087">
    <property type="entry name" value="Znf_C2H2_type"/>
</dbReference>
<dbReference type="Proteomes" id="UP000003423">
    <property type="component" value="Unassembled WGS sequence"/>
</dbReference>
<protein>
    <submittedName>
        <fullName evidence="2">Zinc finger, C2H2 type protein</fullName>
    </submittedName>
</protein>
<dbReference type="SMART" id="SM00355">
    <property type="entry name" value="ZnF_C2H2"/>
    <property type="match status" value="1"/>
</dbReference>
<accession>I3D305</accession>
<reference evidence="2 3" key="1">
    <citation type="journal article" date="2012" name="J. Bacteriol.">
        <title>Genome sequence of "Candidatus Nitrosopumilus salaria" BD31, an ammonia-oxidizing archaeon from the San Francisco Bay estuary.</title>
        <authorList>
            <person name="Mosier A.C."/>
            <person name="Allen E.E."/>
            <person name="Kim M."/>
            <person name="Ferriera S."/>
            <person name="Francis C.A."/>
        </authorList>
    </citation>
    <scope>NUCLEOTIDE SEQUENCE [LARGE SCALE GENOMIC DNA]</scope>
    <source>
        <strain evidence="2 3">BD31</strain>
    </source>
</reference>
<keyword evidence="3" id="KW-1185">Reference proteome</keyword>
<comment type="caution">
    <text evidence="2">The sequence shown here is derived from an EMBL/GenBank/DDBJ whole genome shotgun (WGS) entry which is preliminary data.</text>
</comment>
<dbReference type="OrthoDB" id="7828at2157"/>
<evidence type="ECO:0000313" key="3">
    <source>
        <dbReference type="Proteomes" id="UP000003423"/>
    </source>
</evidence>
<dbReference type="AlphaFoldDB" id="I3D305"/>
<feature type="domain" description="C2H2-type" evidence="1">
    <location>
        <begin position="98"/>
        <end position="122"/>
    </location>
</feature>
<name>I3D305_9ARCH</name>
<sequence>MLTIDCKDVISIKNELLVYVADQVAAIPTLKNNQFTLSTLDDDEILDVNLVISAIKEFLDSINEGRNFAVITSNNMIKIASVSGRIIERDNQIPSEMFSCTHCGFVTRYEVELNAHMKIHYL</sequence>
<evidence type="ECO:0000313" key="2">
    <source>
        <dbReference type="EMBL" id="EIJ66098.1"/>
    </source>
</evidence>
<proteinExistence type="predicted"/>
<organism evidence="2 3">
    <name type="scientific">Candidatus Nitrosopumilus salarius BD31</name>
    <dbReference type="NCBI Taxonomy" id="859350"/>
    <lineage>
        <taxon>Archaea</taxon>
        <taxon>Nitrososphaerota</taxon>
        <taxon>Nitrososphaeria</taxon>
        <taxon>Nitrosopumilales</taxon>
        <taxon>Nitrosopumilaceae</taxon>
        <taxon>Nitrosopumilus</taxon>
    </lineage>
</organism>
<dbReference type="EMBL" id="AEXL02000087">
    <property type="protein sequence ID" value="EIJ66098.1"/>
    <property type="molecule type" value="Genomic_DNA"/>
</dbReference>
<dbReference type="PATRIC" id="fig|859350.6.peg.850"/>
<dbReference type="PROSITE" id="PS50157">
    <property type="entry name" value="ZINC_FINGER_C2H2_2"/>
    <property type="match status" value="1"/>
</dbReference>
<evidence type="ECO:0000259" key="1">
    <source>
        <dbReference type="PROSITE" id="PS50157"/>
    </source>
</evidence>
<dbReference type="RefSeq" id="WP_008298971.1">
    <property type="nucleotide sequence ID" value="NZ_AEXL02000087.1"/>
</dbReference>